<comment type="caution">
    <text evidence="5">The sequence shown here is derived from an EMBL/GenBank/DDBJ whole genome shotgun (WGS) entry which is preliminary data.</text>
</comment>
<reference evidence="5 6" key="1">
    <citation type="submission" date="2019-05" db="EMBL/GenBank/DDBJ databases">
        <authorList>
            <person name="Zhang J.-Y."/>
            <person name="Feg X."/>
            <person name="Du Z.-J."/>
        </authorList>
    </citation>
    <scope>NUCLEOTIDE SEQUENCE [LARGE SCALE GENOMIC DNA]</scope>
    <source>
        <strain evidence="5 6">RZ26</strain>
    </source>
</reference>
<feature type="domain" description="Beta-lactamase-related" evidence="4">
    <location>
        <begin position="32"/>
        <end position="379"/>
    </location>
</feature>
<dbReference type="EMBL" id="VATY01000001">
    <property type="protein sequence ID" value="TMM58828.1"/>
    <property type="molecule type" value="Genomic_DNA"/>
</dbReference>
<dbReference type="RefSeq" id="WP_138656761.1">
    <property type="nucleotide sequence ID" value="NZ_VATY01000001.1"/>
</dbReference>
<dbReference type="AlphaFoldDB" id="A0A5S3PV91"/>
<dbReference type="OrthoDB" id="846150at2"/>
<accession>A0A5S3PV91</accession>
<dbReference type="InterPro" id="IPR012338">
    <property type="entry name" value="Beta-lactam/transpept-like"/>
</dbReference>
<organism evidence="5 6">
    <name type="scientific">Maribacter algarum</name>
    <name type="common">ex Zhang et al. 2020</name>
    <dbReference type="NCBI Taxonomy" id="2578118"/>
    <lineage>
        <taxon>Bacteria</taxon>
        <taxon>Pseudomonadati</taxon>
        <taxon>Bacteroidota</taxon>
        <taxon>Flavobacteriia</taxon>
        <taxon>Flavobacteriales</taxon>
        <taxon>Flavobacteriaceae</taxon>
        <taxon>Maribacter</taxon>
    </lineage>
</organism>
<proteinExistence type="predicted"/>
<keyword evidence="6" id="KW-1185">Reference proteome</keyword>
<evidence type="ECO:0000259" key="4">
    <source>
        <dbReference type="Pfam" id="PF00144"/>
    </source>
</evidence>
<evidence type="ECO:0000256" key="3">
    <source>
        <dbReference type="SAM" id="SignalP"/>
    </source>
</evidence>
<dbReference type="InterPro" id="IPR050491">
    <property type="entry name" value="AmpC-like"/>
</dbReference>
<evidence type="ECO:0000313" key="5">
    <source>
        <dbReference type="EMBL" id="TMM58828.1"/>
    </source>
</evidence>
<feature type="signal peptide" evidence="3">
    <location>
        <begin position="1"/>
        <end position="20"/>
    </location>
</feature>
<dbReference type="PANTHER" id="PTHR46825:SF11">
    <property type="entry name" value="PENICILLIN-BINDING PROTEIN 4"/>
    <property type="match status" value="1"/>
</dbReference>
<evidence type="ECO:0000313" key="6">
    <source>
        <dbReference type="Proteomes" id="UP000310314"/>
    </source>
</evidence>
<keyword evidence="3" id="KW-0732">Signal</keyword>
<dbReference type="Gene3D" id="3.40.710.10">
    <property type="entry name" value="DD-peptidase/beta-lactamase superfamily"/>
    <property type="match status" value="1"/>
</dbReference>
<dbReference type="InterPro" id="IPR001466">
    <property type="entry name" value="Beta-lactam-related"/>
</dbReference>
<dbReference type="GO" id="GO:0016787">
    <property type="term" value="F:hydrolase activity"/>
    <property type="evidence" value="ECO:0007669"/>
    <property type="project" value="UniProtKB-KW"/>
</dbReference>
<protein>
    <submittedName>
        <fullName evidence="5">Serine hydrolase</fullName>
    </submittedName>
</protein>
<gene>
    <name evidence="5" type="ORF">FEE95_05195</name>
</gene>
<keyword evidence="5" id="KW-0378">Hydrolase</keyword>
<dbReference type="Pfam" id="PF00144">
    <property type="entry name" value="Beta-lactamase"/>
    <property type="match status" value="1"/>
</dbReference>
<evidence type="ECO:0000256" key="2">
    <source>
        <dbReference type="ARBA" id="ARBA00023136"/>
    </source>
</evidence>
<evidence type="ECO:0000256" key="1">
    <source>
        <dbReference type="ARBA" id="ARBA00004370"/>
    </source>
</evidence>
<sequence length="404" mass="45519">MKKTAITLLLLITVLLNAIAQTPEETLHHKLDSISKQKGLVGFGVSVFSPDTILYKKGYGYADKENKKPYTVNTVHNIGSISKTFVGVSLMKAVELGLFSMETPINDILPFEVIHPSYPEEQITITHLATHTSGIQDTDESYDRSYVLENPKNVDISIYDRETAKYMKNLLENEAMELGVFLHEYFSTDGSMYQKKNFLKTAPGERYTYSNMGAALAGYCIGVASGKSFSEFTQEHIFDKVKIKDIGWSYNSIDVNNFAKTYSDTSIAFPRYSLNSYPDGGLCTSVLGLTKYAQEMLNCYYGKGTILKQDSAKEMMIGKLTKQQYNSKKEVKDNYGYFWEHNRNNIIGHNGADPGIMTLMYYYEDIKLGAIFFTNSNVIDNPEAAKLVQASWNAIRAYQNEIAK</sequence>
<name>A0A5S3PV91_9FLAO</name>
<dbReference type="Proteomes" id="UP000310314">
    <property type="component" value="Unassembled WGS sequence"/>
</dbReference>
<dbReference type="GO" id="GO:0016020">
    <property type="term" value="C:membrane"/>
    <property type="evidence" value="ECO:0007669"/>
    <property type="project" value="UniProtKB-SubCell"/>
</dbReference>
<dbReference type="SUPFAM" id="SSF56601">
    <property type="entry name" value="beta-lactamase/transpeptidase-like"/>
    <property type="match status" value="1"/>
</dbReference>
<comment type="subcellular location">
    <subcellularLocation>
        <location evidence="1">Membrane</location>
    </subcellularLocation>
</comment>
<keyword evidence="2" id="KW-0472">Membrane</keyword>
<dbReference type="PANTHER" id="PTHR46825">
    <property type="entry name" value="D-ALANYL-D-ALANINE-CARBOXYPEPTIDASE/ENDOPEPTIDASE AMPH"/>
    <property type="match status" value="1"/>
</dbReference>
<feature type="chain" id="PRO_5024320268" evidence="3">
    <location>
        <begin position="21"/>
        <end position="404"/>
    </location>
</feature>